<dbReference type="Pfam" id="PF19190">
    <property type="entry name" value="BACON_2"/>
    <property type="match status" value="1"/>
</dbReference>
<dbReference type="InterPro" id="IPR036852">
    <property type="entry name" value="Peptidase_S8/S53_dom_sf"/>
</dbReference>
<evidence type="ECO:0000259" key="11">
    <source>
        <dbReference type="PROSITE" id="PS50853"/>
    </source>
</evidence>
<keyword evidence="8" id="KW-0969">Cilium</keyword>
<dbReference type="GO" id="GO:0006508">
    <property type="term" value="P:proteolysis"/>
    <property type="evidence" value="ECO:0007669"/>
    <property type="project" value="UniProtKB-KW"/>
</dbReference>
<evidence type="ECO:0000256" key="6">
    <source>
        <dbReference type="ARBA" id="ARBA00022801"/>
    </source>
</evidence>
<protein>
    <submittedName>
        <fullName evidence="12">S8 family serine peptidase</fullName>
    </submittedName>
</protein>
<dbReference type="InterPro" id="IPR051048">
    <property type="entry name" value="Peptidase_S8/S53_subtilisin"/>
</dbReference>
<gene>
    <name evidence="12" type="ORF">QNI22_40115</name>
</gene>
<sequence length="2722" mass="292166">MYKNVLLQRYSVPIFVSYFLAILLVIHATSSSFAQIPGNSSHVEPGIVRIKVAESFAAQLETQSRQKQITRTSAGVLRTGIQTFDKVNAKVKAQQIKRVFPDGGKYEAKHRKHGLHLWYELKVNPNLPLQEAIAAYKGLTEIQLAEAVNLKKNIGPNPADKKPIPFNLKETVQPLGTIGRATNDPGLSYQWHYDNFGQSGGKQGADISLAKAWAIETGKKNVIVAITDGGVDVNHPDLKASMWTNAKEIPGNKIDDDKNGYIDDVHGYSFVENQGTITPHDHGTHVAGTIAATNNNGIGVSGVAGGSGKGDGVQLMSCAVFNTDQEGNEQAGGFEYTYIYAADNGAVISQNSWGYRQPNVVDQAVLAAIDYFIDEAGTDENGMQTGPMKGGIVIFAAGNDNQSGKWYPGYYSSTLSVAATGHEDVKASYSNFGEWVDLAGPGGDDIESGGPEGYVLSTIPNGKYAWMAGTSMACPHVSGIAALVVSKFGGAGYTPEQLRARLLASVDNIDAENQWYKGQIGVGRLNAFHALQTMDDQLPPAAVTDLTVSDSNNSGLTLTWTAPADSSSGSASIYELRYATFPITPDNFGEAIRVSVPPKPGPAGMKETFTLTDLTPETTYYIAIQSSDYYHHTSALSNIAIGKTAVSPVFSIEPDTLLAEVQRTDSVVRSLVVSNLGQGNLEYKIQETGDDGYSELSPFVTFSKISGTVAPGQQDTVWLTFKPVSLLPMDFTEVVTIRTNDPEKSYLSLPVIMRVLPIQTGIKVDTSEIRFGQVIKGLSTLGKLAVQNTGSGILKVFNVETSHPDFTVSLEDTLTAYDFQGRVIRIGFKPSSIGKVTATLRLHTNDPAHPVITVPLSGEGIPAPGLVVSPGTISAALPTGDSTTRQITLKNTGESKLVYHIQVTDPAKTDSLGRLSPLAKTDITKVLILSPEGTAAEFPMLLNGPSDIKTDVFPTTRLATFTVNDLLGYDVVIVMNQRSWLYQANVTPEKVGDVLADYVDAGGKVILNQFAYTGDANFTVQLAGRFMDEHYGPFISTDTYYGVYLTLGEKLIPNHPLLTGVDSLISNGDLQRVVLAPGAAGIAKWSNGDWLLAAKHNVVALNILPFATTFSGTPYEVWWGNLPIVYRNAIYWLKNSSTHLAVEPSEGTLAPGEETTLTVQVNAGKLATGSYSASVTVASNVPQQEQVLIPVKLNVEGPAFTISPDSISAALPKGEKEIRKLVLHNKGTKAYPFTVRVQNTHRVVEEKAITDTTLSTETQLITTSVTSPGKTVSRLKRSLTAVETSKLLTQTLAKQGPIMPTPVYSTKYTTSFEGFSLGNINGQEGWGEIIDEQLGVKVPYFWKIDSYKPVSGQKHVELISDGLGSVGTLVSPRVKIGTQSKSSCSMLVNVGRGTTYDLVPLSYDSPGGVGVTFVEFRANGSVGIMTVKNNQLLFEPLSEPVPSGYFLVSVDVDRNTGIFNVYFNEKRVFTGQSTVGAIEAIGFLSYGESNGSRLLIDDVVIQDGPVETLPAFLSCQTPSGIVAPGEQVELAVEVDASRIGYGHYQSELIIDIANGADQLIVPASLRVVGGSSIAVTPTVLDAVAPYKGKDTTYFEIHNTGGESLSYTLQVLGGGTVDSTAKRSGKIVPATAEELKKTTQKIARDAALSKETVAAPHQVLNLFTGKAMLRETFEGTFPPKGWSTSEKSWKTATAFGEGNYSGVGEAAMLSTDAIHTGTLQGQLLSPVISVSQSHKLLLQYQANYQNFANQDFLDLDIRINEEQGWTNLLHWNEDHGTLRGKGELVQVALESYLQKASSFQLRWRYSTSETDGWYTQLDNVEILADAQPWLTLETTSGTIAPGDVAAVKAYFNASTLEVGTHVAGIVVNSNAVNTPEVGIVASLEVLKPATVSVTPGFVKAEVVAGHTTGTTLKVKHTGIALDPTISNLYLAVDSLPDSWLRPSLDLTELISGASTDLFLTLDATKLAPGIHQDTLRIYTNDPMNAVVGIPVTLTVIVPPILAIQPDSIHVTLNAGQTTTQAVTIQNEGVATLLYSVGTRQINNPDRYKNGPDRHGYIWIDSRRPGGPAFHWDDITATGTEVTLKEHDSVAVALPFEFPFYGKKQRNVVIASNGYLTFGPIGYNERNEWMPSPSIPNNLIAAHWIDLDPSAAGAKVHYKQEADRFIVQYTNVPEDFGIFGTPNTFQIILHADGSILYNYLDINTDSYQGIGIENEDGTDALQIKFDFDGYSSDTTSVLIIPTVSWMSATPAEGKVISGGNQTVDVTLSAEGLNAGSYSGVLVVTGNDQIHPVKRIPVTMDVKEMLPVVRVNPTSILVEAKAGEAATATLTVSNSGSPTGFSVNSDISWLSFEPGGGYLPSNVSQTVTLNINTLKLLPGTYTDTLYIGNGDPVNPQIPVTVTLKVLPTAEIESFALIDIPTGTVLTTFTDSLSVDVASLDLRSVGIVANTSGEVGSVRFSIDGGVKNLVNEKPYLLSRLTLPLLSHGAHLLTAQSYSQSGGRGELSSEKQAVLYLYSSAQLTELEVISTRGNKLKTLAAQDTINLADLRYESITLRANTDKPVGSVSFYLNGVYYGTDNGAPFVLTPEVSDRYAPWKITEGDYTLTLICYSLPHGAGIASDTLSLQLTVINQKPAGAQTADHAITLYPVPASDALSVQLNQPVSGKVRLSIRTAQGQVVYQQQMDAKDIATHTINLAELKLAGGVYYLQVEAEDGFVHAKPFVKL</sequence>
<dbReference type="EMBL" id="JASJOU010000032">
    <property type="protein sequence ID" value="MDJ1506911.1"/>
    <property type="molecule type" value="Genomic_DNA"/>
</dbReference>
<keyword evidence="5 10" id="KW-0645">Protease</keyword>
<evidence type="ECO:0000256" key="1">
    <source>
        <dbReference type="ARBA" id="ARBA00004138"/>
    </source>
</evidence>
<feature type="domain" description="Fibronectin type-III" evidence="11">
    <location>
        <begin position="542"/>
        <end position="647"/>
    </location>
</feature>
<evidence type="ECO:0000313" key="13">
    <source>
        <dbReference type="Proteomes" id="UP001232063"/>
    </source>
</evidence>
<evidence type="ECO:0000256" key="8">
    <source>
        <dbReference type="ARBA" id="ARBA00023069"/>
    </source>
</evidence>
<keyword evidence="9" id="KW-0966">Cell projection</keyword>
<feature type="active site" description="Charge relay system" evidence="10">
    <location>
        <position position="228"/>
    </location>
</feature>
<evidence type="ECO:0000256" key="5">
    <source>
        <dbReference type="ARBA" id="ARBA00022670"/>
    </source>
</evidence>
<dbReference type="InterPro" id="IPR003961">
    <property type="entry name" value="FN3_dom"/>
</dbReference>
<comment type="subcellular location">
    <subcellularLocation>
        <location evidence="1">Cell projection</location>
        <location evidence="1">Cilium</location>
    </subcellularLocation>
    <subcellularLocation>
        <location evidence="2">Cytoplasm</location>
    </subcellularLocation>
</comment>
<dbReference type="Gene3D" id="2.60.120.200">
    <property type="match status" value="1"/>
</dbReference>
<dbReference type="InterPro" id="IPR029062">
    <property type="entry name" value="Class_I_gatase-like"/>
</dbReference>
<dbReference type="SUPFAM" id="SSF49265">
    <property type="entry name" value="Fibronectin type III"/>
    <property type="match status" value="1"/>
</dbReference>
<dbReference type="Proteomes" id="UP001232063">
    <property type="component" value="Unassembled WGS sequence"/>
</dbReference>
<organism evidence="12 13">
    <name type="scientific">Xanthocytophaga agilis</name>
    <dbReference type="NCBI Taxonomy" id="3048010"/>
    <lineage>
        <taxon>Bacteria</taxon>
        <taxon>Pseudomonadati</taxon>
        <taxon>Bacteroidota</taxon>
        <taxon>Cytophagia</taxon>
        <taxon>Cytophagales</taxon>
        <taxon>Rhodocytophagaceae</taxon>
        <taxon>Xanthocytophaga</taxon>
    </lineage>
</organism>
<evidence type="ECO:0000256" key="2">
    <source>
        <dbReference type="ARBA" id="ARBA00004496"/>
    </source>
</evidence>
<evidence type="ECO:0000256" key="10">
    <source>
        <dbReference type="PROSITE-ProRule" id="PRU01240"/>
    </source>
</evidence>
<dbReference type="SUPFAM" id="SSF52317">
    <property type="entry name" value="Class I glutamine amidotransferase-like"/>
    <property type="match status" value="1"/>
</dbReference>
<dbReference type="PANTHER" id="PTHR43399">
    <property type="entry name" value="SUBTILISIN-RELATED"/>
    <property type="match status" value="1"/>
</dbReference>
<proteinExistence type="inferred from homology"/>
<dbReference type="PROSITE" id="PS50853">
    <property type="entry name" value="FN3"/>
    <property type="match status" value="1"/>
</dbReference>
<evidence type="ECO:0000256" key="7">
    <source>
        <dbReference type="ARBA" id="ARBA00022825"/>
    </source>
</evidence>
<dbReference type="InterPro" id="IPR015500">
    <property type="entry name" value="Peptidase_S8_subtilisin-rel"/>
</dbReference>
<dbReference type="InterPro" id="IPR022398">
    <property type="entry name" value="Peptidase_S8_His-AS"/>
</dbReference>
<keyword evidence="4" id="KW-0963">Cytoplasm</keyword>
<dbReference type="InterPro" id="IPR023828">
    <property type="entry name" value="Peptidase_S8_Ser-AS"/>
</dbReference>
<dbReference type="Pfam" id="PF00041">
    <property type="entry name" value="fn3"/>
    <property type="match status" value="1"/>
</dbReference>
<accession>A0AAE3UJJ1</accession>
<dbReference type="PANTHER" id="PTHR43399:SF4">
    <property type="entry name" value="CELL WALL-ASSOCIATED PROTEASE"/>
    <property type="match status" value="1"/>
</dbReference>
<dbReference type="Pfam" id="PF18962">
    <property type="entry name" value="Por_Secre_tail"/>
    <property type="match status" value="1"/>
</dbReference>
<evidence type="ECO:0000256" key="9">
    <source>
        <dbReference type="ARBA" id="ARBA00023273"/>
    </source>
</evidence>
<keyword evidence="13" id="KW-1185">Reference proteome</keyword>
<dbReference type="Gene3D" id="3.40.50.200">
    <property type="entry name" value="Peptidase S8/S53 domain"/>
    <property type="match status" value="1"/>
</dbReference>
<keyword evidence="7 10" id="KW-0720">Serine protease</keyword>
<comment type="similarity">
    <text evidence="3 10">Belongs to the peptidase S8 family.</text>
</comment>
<dbReference type="SUPFAM" id="SSF52743">
    <property type="entry name" value="Subtilisin-like"/>
    <property type="match status" value="1"/>
</dbReference>
<dbReference type="InterPro" id="IPR000209">
    <property type="entry name" value="Peptidase_S8/S53_dom"/>
</dbReference>
<name>A0AAE3UJJ1_9BACT</name>
<dbReference type="PROSITE" id="PS00138">
    <property type="entry name" value="SUBTILASE_SER"/>
    <property type="match status" value="1"/>
</dbReference>
<dbReference type="Pfam" id="PF22544">
    <property type="entry name" value="HYDIN_VesB_CFA65-like_Ig"/>
    <property type="match status" value="2"/>
</dbReference>
<dbReference type="InterPro" id="IPR013783">
    <property type="entry name" value="Ig-like_fold"/>
</dbReference>
<dbReference type="InterPro" id="IPR053879">
    <property type="entry name" value="HYDIN_VesB_CFA65-like_Ig"/>
</dbReference>
<dbReference type="RefSeq" id="WP_314520225.1">
    <property type="nucleotide sequence ID" value="NZ_JASJOU010000032.1"/>
</dbReference>
<dbReference type="NCBIfam" id="TIGR04183">
    <property type="entry name" value="Por_Secre_tail"/>
    <property type="match status" value="1"/>
</dbReference>
<evidence type="ECO:0000313" key="12">
    <source>
        <dbReference type="EMBL" id="MDJ1506911.1"/>
    </source>
</evidence>
<comment type="caution">
    <text evidence="12">The sequence shown here is derived from an EMBL/GenBank/DDBJ whole genome shotgun (WGS) entry which is preliminary data.</text>
</comment>
<dbReference type="InterPro" id="IPR026444">
    <property type="entry name" value="Secre_tail"/>
</dbReference>
<dbReference type="GO" id="GO:0004252">
    <property type="term" value="F:serine-type endopeptidase activity"/>
    <property type="evidence" value="ECO:0007669"/>
    <property type="project" value="UniProtKB-UniRule"/>
</dbReference>
<dbReference type="SMART" id="SM00060">
    <property type="entry name" value="FN3"/>
    <property type="match status" value="1"/>
</dbReference>
<evidence type="ECO:0000256" key="3">
    <source>
        <dbReference type="ARBA" id="ARBA00011073"/>
    </source>
</evidence>
<dbReference type="Pfam" id="PF00082">
    <property type="entry name" value="Peptidase_S8"/>
    <property type="match status" value="1"/>
</dbReference>
<dbReference type="Gene3D" id="2.60.40.10">
    <property type="entry name" value="Immunoglobulins"/>
    <property type="match status" value="4"/>
</dbReference>
<dbReference type="PROSITE" id="PS51892">
    <property type="entry name" value="SUBTILASE"/>
    <property type="match status" value="1"/>
</dbReference>
<keyword evidence="6 10" id="KW-0378">Hydrolase</keyword>
<dbReference type="CDD" id="cd00063">
    <property type="entry name" value="FN3"/>
    <property type="match status" value="1"/>
</dbReference>
<evidence type="ECO:0000256" key="4">
    <source>
        <dbReference type="ARBA" id="ARBA00022490"/>
    </source>
</evidence>
<dbReference type="GO" id="GO:0005737">
    <property type="term" value="C:cytoplasm"/>
    <property type="evidence" value="ECO:0007669"/>
    <property type="project" value="UniProtKB-SubCell"/>
</dbReference>
<dbReference type="PROSITE" id="PS00137">
    <property type="entry name" value="SUBTILASE_HIS"/>
    <property type="match status" value="1"/>
</dbReference>
<reference evidence="12" key="1">
    <citation type="submission" date="2023-05" db="EMBL/GenBank/DDBJ databases">
        <authorList>
            <person name="Zhang X."/>
        </authorList>
    </citation>
    <scope>NUCLEOTIDE SEQUENCE</scope>
    <source>
        <strain evidence="12">BD1B2-1</strain>
    </source>
</reference>
<dbReference type="InterPro" id="IPR024361">
    <property type="entry name" value="BACON"/>
</dbReference>
<dbReference type="NCBIfam" id="NF012200">
    <property type="entry name" value="choice_anch_D"/>
    <property type="match status" value="1"/>
</dbReference>
<feature type="active site" description="Charge relay system" evidence="10">
    <location>
        <position position="282"/>
    </location>
</feature>
<feature type="active site" description="Charge relay system" evidence="10">
    <location>
        <position position="471"/>
    </location>
</feature>
<dbReference type="InterPro" id="IPR036116">
    <property type="entry name" value="FN3_sf"/>
</dbReference>
<dbReference type="PRINTS" id="PR00723">
    <property type="entry name" value="SUBTILISIN"/>
</dbReference>